<dbReference type="Proteomes" id="UP000650424">
    <property type="component" value="Unassembled WGS sequence"/>
</dbReference>
<dbReference type="RefSeq" id="WP_186946494.1">
    <property type="nucleotide sequence ID" value="NZ_JACOGF010000003.1"/>
</dbReference>
<proteinExistence type="predicted"/>
<accession>A0ABR6ZMZ5</accession>
<dbReference type="InterPro" id="IPR045459">
    <property type="entry name" value="DUF5908"/>
</dbReference>
<organism evidence="1 2">
    <name type="scientific">Undibacterium hunanense</name>
    <dbReference type="NCBI Taxonomy" id="2762292"/>
    <lineage>
        <taxon>Bacteria</taxon>
        <taxon>Pseudomonadati</taxon>
        <taxon>Pseudomonadota</taxon>
        <taxon>Betaproteobacteria</taxon>
        <taxon>Burkholderiales</taxon>
        <taxon>Oxalobacteraceae</taxon>
        <taxon>Undibacterium</taxon>
    </lineage>
</organism>
<protein>
    <submittedName>
        <fullName evidence="1">Uncharacterized protein</fullName>
    </submittedName>
</protein>
<dbReference type="EMBL" id="JACOGF010000003">
    <property type="protein sequence ID" value="MBC3917260.1"/>
    <property type="molecule type" value="Genomic_DNA"/>
</dbReference>
<dbReference type="Pfam" id="PF19265">
    <property type="entry name" value="DUF5908"/>
    <property type="match status" value="1"/>
</dbReference>
<gene>
    <name evidence="1" type="ORF">H8L32_07225</name>
</gene>
<keyword evidence="2" id="KW-1185">Reference proteome</keyword>
<evidence type="ECO:0000313" key="2">
    <source>
        <dbReference type="Proteomes" id="UP000650424"/>
    </source>
</evidence>
<evidence type="ECO:0000313" key="1">
    <source>
        <dbReference type="EMBL" id="MBC3917260.1"/>
    </source>
</evidence>
<name>A0ABR6ZMZ5_9BURK</name>
<sequence length="54" mass="6394">MSIEIKQLLIKSTIVQRETRDTEINLQEKQVLKDEILLECKQLIASLLRERGER</sequence>
<reference evidence="1 2" key="1">
    <citation type="submission" date="2020-08" db="EMBL/GenBank/DDBJ databases">
        <title>Novel species isolated from subtropical streams in China.</title>
        <authorList>
            <person name="Lu H."/>
        </authorList>
    </citation>
    <scope>NUCLEOTIDE SEQUENCE [LARGE SCALE GENOMIC DNA]</scope>
    <source>
        <strain evidence="1 2">CY18W</strain>
    </source>
</reference>
<comment type="caution">
    <text evidence="1">The sequence shown here is derived from an EMBL/GenBank/DDBJ whole genome shotgun (WGS) entry which is preliminary data.</text>
</comment>